<dbReference type="PANTHER" id="PTHR44943">
    <property type="entry name" value="CELLULOSE SYNTHASE OPERON PROTEIN C"/>
    <property type="match status" value="1"/>
</dbReference>
<dbReference type="Gene3D" id="1.10.150.20">
    <property type="entry name" value="5' to 3' exonuclease, C-terminal subdomain"/>
    <property type="match status" value="2"/>
</dbReference>
<dbReference type="InterPro" id="IPR051685">
    <property type="entry name" value="Ycf3/AcsC/BcsC/TPR_MFPF"/>
</dbReference>
<sequence>MTEAPVLDVKDMVVSNQSFGPNEIKQICKTISEDYSQLGVLRDAVGELAQVTERSPAQAVRLGVSQYLVGKFSEARETLSHADGGALALYYLAKTNFQLDHYEEALKFFDSAKMAGYDADQCQIASAEVLRYLSRLQDAMDILDNIFGPAEQTAEYNYQRGATVAVRDGHFDEVLRLYNRALQYDDHHPGALFGLASENDRKGNDEEALMLYERAASCFPAHIGTLINLGIIYEDRNDFSKAQACYKRVLDVFPDHPRARLYMKDASASGNVHFDEDAARQTERLSQLLSISVNDFELSVRSRNCLQKMGVETLGDLVRTSEQQLLSSKNFGETSLVEIREMLSSKGLSLGQLADQQREPDPPLDTSGMTPDQQAVLDRPISDLNLSVRARKCMVRLGINTISELIRKTGDDLLESKNFGVTSLNEVREKLEGMELKLRGD</sequence>
<dbReference type="PANTHER" id="PTHR44943:SF8">
    <property type="entry name" value="TPR REPEAT-CONTAINING PROTEIN MJ0263"/>
    <property type="match status" value="1"/>
</dbReference>
<keyword evidence="6" id="KW-1185">Reference proteome</keyword>
<dbReference type="PROSITE" id="PS50005">
    <property type="entry name" value="TPR"/>
    <property type="match status" value="1"/>
</dbReference>
<accession>A0A518G5T8</accession>
<dbReference type="InterPro" id="IPR019734">
    <property type="entry name" value="TPR_rpt"/>
</dbReference>
<dbReference type="SUPFAM" id="SSF47789">
    <property type="entry name" value="C-terminal domain of RNA polymerase alpha subunit"/>
    <property type="match status" value="2"/>
</dbReference>
<dbReference type="InterPro" id="IPR011260">
    <property type="entry name" value="RNAP_asu_C"/>
</dbReference>
<keyword evidence="5" id="KW-0808">Transferase</keyword>
<feature type="repeat" description="TPR" evidence="3">
    <location>
        <begin position="223"/>
        <end position="256"/>
    </location>
</feature>
<dbReference type="Gene3D" id="1.25.40.10">
    <property type="entry name" value="Tetratricopeptide repeat domain"/>
    <property type="match status" value="1"/>
</dbReference>
<feature type="domain" description="RNA polymerase alpha subunit C-terminal" evidence="4">
    <location>
        <begin position="283"/>
        <end position="344"/>
    </location>
</feature>
<keyword evidence="5" id="KW-0548">Nucleotidyltransferase</keyword>
<dbReference type="GO" id="GO:0003677">
    <property type="term" value="F:DNA binding"/>
    <property type="evidence" value="ECO:0007669"/>
    <property type="project" value="InterPro"/>
</dbReference>
<organism evidence="5 6">
    <name type="scientific">Aureliella helgolandensis</name>
    <dbReference type="NCBI Taxonomy" id="2527968"/>
    <lineage>
        <taxon>Bacteria</taxon>
        <taxon>Pseudomonadati</taxon>
        <taxon>Planctomycetota</taxon>
        <taxon>Planctomycetia</taxon>
        <taxon>Pirellulales</taxon>
        <taxon>Pirellulaceae</taxon>
        <taxon>Aureliella</taxon>
    </lineage>
</organism>
<dbReference type="GO" id="GO:0000428">
    <property type="term" value="C:DNA-directed RNA polymerase complex"/>
    <property type="evidence" value="ECO:0007669"/>
    <property type="project" value="UniProtKB-KW"/>
</dbReference>
<gene>
    <name evidence="5" type="primary">rpoA_2</name>
    <name evidence="5" type="ORF">Q31a_22600</name>
</gene>
<dbReference type="RefSeq" id="WP_145077245.1">
    <property type="nucleotide sequence ID" value="NZ_CP036298.1"/>
</dbReference>
<dbReference type="Pfam" id="PF03118">
    <property type="entry name" value="RNA_pol_A_CTD"/>
    <property type="match status" value="2"/>
</dbReference>
<dbReference type="Pfam" id="PF13432">
    <property type="entry name" value="TPR_16"/>
    <property type="match status" value="2"/>
</dbReference>
<dbReference type="SMART" id="SM00028">
    <property type="entry name" value="TPR"/>
    <property type="match status" value="4"/>
</dbReference>
<dbReference type="EC" id="2.7.7.6" evidence="5"/>
<name>A0A518G5T8_9BACT</name>
<feature type="domain" description="RNA polymerase alpha subunit C-terminal" evidence="4">
    <location>
        <begin position="371"/>
        <end position="432"/>
    </location>
</feature>
<evidence type="ECO:0000313" key="5">
    <source>
        <dbReference type="EMBL" id="QDV23948.1"/>
    </source>
</evidence>
<dbReference type="GO" id="GO:0006351">
    <property type="term" value="P:DNA-templated transcription"/>
    <property type="evidence" value="ECO:0007669"/>
    <property type="project" value="InterPro"/>
</dbReference>
<protein>
    <submittedName>
        <fullName evidence="5">DNA-directed RNA polymerase subunit alpha</fullName>
        <ecNumber evidence="5">2.7.7.6</ecNumber>
    </submittedName>
</protein>
<evidence type="ECO:0000256" key="1">
    <source>
        <dbReference type="ARBA" id="ARBA00022737"/>
    </source>
</evidence>
<evidence type="ECO:0000256" key="2">
    <source>
        <dbReference type="ARBA" id="ARBA00022803"/>
    </source>
</evidence>
<dbReference type="KEGG" id="ahel:Q31a_22600"/>
<reference evidence="5 6" key="1">
    <citation type="submission" date="2019-02" db="EMBL/GenBank/DDBJ databases">
        <title>Deep-cultivation of Planctomycetes and their phenomic and genomic characterization uncovers novel biology.</title>
        <authorList>
            <person name="Wiegand S."/>
            <person name="Jogler M."/>
            <person name="Boedeker C."/>
            <person name="Pinto D."/>
            <person name="Vollmers J."/>
            <person name="Rivas-Marin E."/>
            <person name="Kohn T."/>
            <person name="Peeters S.H."/>
            <person name="Heuer A."/>
            <person name="Rast P."/>
            <person name="Oberbeckmann S."/>
            <person name="Bunk B."/>
            <person name="Jeske O."/>
            <person name="Meyerdierks A."/>
            <person name="Storesund J.E."/>
            <person name="Kallscheuer N."/>
            <person name="Luecker S."/>
            <person name="Lage O.M."/>
            <person name="Pohl T."/>
            <person name="Merkel B.J."/>
            <person name="Hornburger P."/>
            <person name="Mueller R.-W."/>
            <person name="Bruemmer F."/>
            <person name="Labrenz M."/>
            <person name="Spormann A.M."/>
            <person name="Op den Camp H."/>
            <person name="Overmann J."/>
            <person name="Amann R."/>
            <person name="Jetten M.S.M."/>
            <person name="Mascher T."/>
            <person name="Medema M.H."/>
            <person name="Devos D.P."/>
            <person name="Kaster A.-K."/>
            <person name="Ovreas L."/>
            <person name="Rohde M."/>
            <person name="Galperin M.Y."/>
            <person name="Jogler C."/>
        </authorList>
    </citation>
    <scope>NUCLEOTIDE SEQUENCE [LARGE SCALE GENOMIC DNA]</scope>
    <source>
        <strain evidence="5 6">Q31a</strain>
    </source>
</reference>
<dbReference type="OrthoDB" id="228958at2"/>
<proteinExistence type="predicted"/>
<dbReference type="InterPro" id="IPR011990">
    <property type="entry name" value="TPR-like_helical_dom_sf"/>
</dbReference>
<evidence type="ECO:0000313" key="6">
    <source>
        <dbReference type="Proteomes" id="UP000318017"/>
    </source>
</evidence>
<dbReference type="AlphaFoldDB" id="A0A518G5T8"/>
<evidence type="ECO:0000256" key="3">
    <source>
        <dbReference type="PROSITE-ProRule" id="PRU00339"/>
    </source>
</evidence>
<keyword evidence="5" id="KW-0804">Transcription</keyword>
<dbReference type="Proteomes" id="UP000318017">
    <property type="component" value="Chromosome"/>
</dbReference>
<dbReference type="SUPFAM" id="SSF48452">
    <property type="entry name" value="TPR-like"/>
    <property type="match status" value="1"/>
</dbReference>
<dbReference type="GO" id="GO:0003899">
    <property type="term" value="F:DNA-directed RNA polymerase activity"/>
    <property type="evidence" value="ECO:0007669"/>
    <property type="project" value="UniProtKB-EC"/>
</dbReference>
<keyword evidence="1" id="KW-0677">Repeat</keyword>
<keyword evidence="2 3" id="KW-0802">TPR repeat</keyword>
<dbReference type="EMBL" id="CP036298">
    <property type="protein sequence ID" value="QDV23948.1"/>
    <property type="molecule type" value="Genomic_DNA"/>
</dbReference>
<evidence type="ECO:0000259" key="4">
    <source>
        <dbReference type="Pfam" id="PF03118"/>
    </source>
</evidence>
<keyword evidence="5" id="KW-0240">DNA-directed RNA polymerase</keyword>